<dbReference type="RefSeq" id="WP_163828408.1">
    <property type="nucleotide sequence ID" value="NZ_JAAGUX010000001.1"/>
</dbReference>
<sequence length="157" mass="16576">MSQYPPPPGNYPPPPSGQYPGQPEYWQESPQRKGLAITALVLGILAAVSFWSVFGGVLFGVFAVVFGVIAVIKAMRGTAGGAVMAWIGLILGVLAIIGAVIAGIIYWGFAEDAGVTDFYDCVTKAGNDQAEIDRCESEFNQRLEDKLGVTVTPTPAP</sequence>
<feature type="transmembrane region" description="Helical" evidence="2">
    <location>
        <begin position="57"/>
        <end position="75"/>
    </location>
</feature>
<reference evidence="5 6" key="1">
    <citation type="submission" date="2020-01" db="EMBL/GenBank/DDBJ databases">
        <title>Genetics and antimicrobial susceptibilities of Nocardia species isolated from the soil; a comparison with species isolated from humans.</title>
        <authorList>
            <person name="Carrasco G."/>
            <person name="Monzon S."/>
            <person name="Sansegundo M."/>
            <person name="Garcia E."/>
            <person name="Garrido N."/>
            <person name="Medina M.J."/>
            <person name="Villalon P."/>
            <person name="Ramirez-Arocha A.C."/>
            <person name="Jimenez P."/>
            <person name="Cuesta I."/>
            <person name="Valdezate S."/>
        </authorList>
    </citation>
    <scope>NUCLEOTIDE SEQUENCE [LARGE SCALE GENOMIC DNA]</scope>
    <source>
        <strain evidence="3 5">CNM20110639</strain>
        <strain evidence="4 6">CNM20110649</strain>
    </source>
</reference>
<accession>A0A6P1D295</accession>
<protein>
    <submittedName>
        <fullName evidence="3">DUF4190 domain-containing protein</fullName>
    </submittedName>
</protein>
<gene>
    <name evidence="3" type="ORF">GV789_04060</name>
    <name evidence="4" type="ORF">GV794_00565</name>
</gene>
<feature type="compositionally biased region" description="Pro residues" evidence="1">
    <location>
        <begin position="1"/>
        <end position="17"/>
    </location>
</feature>
<evidence type="ECO:0000313" key="5">
    <source>
        <dbReference type="Proteomes" id="UP000468928"/>
    </source>
</evidence>
<evidence type="ECO:0000256" key="1">
    <source>
        <dbReference type="SAM" id="MobiDB-lite"/>
    </source>
</evidence>
<name>A0A6P1D295_9NOCA</name>
<keyword evidence="2" id="KW-0812">Transmembrane</keyword>
<evidence type="ECO:0000313" key="4">
    <source>
        <dbReference type="EMBL" id="NEW54166.1"/>
    </source>
</evidence>
<comment type="caution">
    <text evidence="3">The sequence shown here is derived from an EMBL/GenBank/DDBJ whole genome shotgun (WGS) entry which is preliminary data.</text>
</comment>
<keyword evidence="6" id="KW-1185">Reference proteome</keyword>
<dbReference type="EMBL" id="JAAGUZ010000007">
    <property type="protein sequence ID" value="NEW43634.1"/>
    <property type="molecule type" value="Genomic_DNA"/>
</dbReference>
<evidence type="ECO:0000256" key="2">
    <source>
        <dbReference type="SAM" id="Phobius"/>
    </source>
</evidence>
<dbReference type="EMBL" id="JAAGUX010000001">
    <property type="protein sequence ID" value="NEW54166.1"/>
    <property type="molecule type" value="Genomic_DNA"/>
</dbReference>
<proteinExistence type="predicted"/>
<dbReference type="Proteomes" id="UP000468928">
    <property type="component" value="Unassembled WGS sequence"/>
</dbReference>
<keyword evidence="2" id="KW-0472">Membrane</keyword>
<feature type="transmembrane region" description="Helical" evidence="2">
    <location>
        <begin position="82"/>
        <end position="109"/>
    </location>
</feature>
<keyword evidence="2" id="KW-1133">Transmembrane helix</keyword>
<dbReference type="Proteomes" id="UP000470876">
    <property type="component" value="Unassembled WGS sequence"/>
</dbReference>
<evidence type="ECO:0000313" key="3">
    <source>
        <dbReference type="EMBL" id="NEW43634.1"/>
    </source>
</evidence>
<dbReference type="AlphaFoldDB" id="A0A6P1D295"/>
<organism evidence="3 5">
    <name type="scientific">Nocardia cyriacigeorgica</name>
    <dbReference type="NCBI Taxonomy" id="135487"/>
    <lineage>
        <taxon>Bacteria</taxon>
        <taxon>Bacillati</taxon>
        <taxon>Actinomycetota</taxon>
        <taxon>Actinomycetes</taxon>
        <taxon>Mycobacteriales</taxon>
        <taxon>Nocardiaceae</taxon>
        <taxon>Nocardia</taxon>
    </lineage>
</organism>
<feature type="region of interest" description="Disordered" evidence="1">
    <location>
        <begin position="1"/>
        <end position="24"/>
    </location>
</feature>
<evidence type="ECO:0000313" key="6">
    <source>
        <dbReference type="Proteomes" id="UP000470876"/>
    </source>
</evidence>